<evidence type="ECO:0000256" key="5">
    <source>
        <dbReference type="ARBA" id="ARBA00022737"/>
    </source>
</evidence>
<comment type="caution">
    <text evidence="11">The sequence shown here is derived from an EMBL/GenBank/DDBJ whole genome shotgun (WGS) entry which is preliminary data.</text>
</comment>
<dbReference type="EC" id="2.7.8.-" evidence="8"/>
<dbReference type="InterPro" id="IPR022924">
    <property type="entry name" value="Cardiolipin_synthase"/>
</dbReference>
<dbReference type="GO" id="GO:0032049">
    <property type="term" value="P:cardiolipin biosynthetic process"/>
    <property type="evidence" value="ECO:0007669"/>
    <property type="project" value="UniProtKB-UniRule"/>
</dbReference>
<dbReference type="PROSITE" id="PS50035">
    <property type="entry name" value="PLD"/>
    <property type="match status" value="2"/>
</dbReference>
<comment type="subcellular location">
    <subcellularLocation>
        <location evidence="1">Cell membrane</location>
    </subcellularLocation>
</comment>
<evidence type="ECO:0000256" key="7">
    <source>
        <dbReference type="ARBA" id="ARBA00023136"/>
    </source>
</evidence>
<feature type="domain" description="PLD phosphodiesterase" evidence="10">
    <location>
        <begin position="413"/>
        <end position="440"/>
    </location>
</feature>
<dbReference type="Gene3D" id="3.30.870.10">
    <property type="entry name" value="Endonuclease Chain A"/>
    <property type="match status" value="2"/>
</dbReference>
<dbReference type="EMBL" id="SLYC01000008">
    <property type="protein sequence ID" value="TCQ03699.1"/>
    <property type="molecule type" value="Genomic_DNA"/>
</dbReference>
<dbReference type="CDD" id="cd09110">
    <property type="entry name" value="PLDc_CLS_1"/>
    <property type="match status" value="1"/>
</dbReference>
<reference evidence="11 12" key="1">
    <citation type="submission" date="2019-03" db="EMBL/GenBank/DDBJ databases">
        <title>Genomic Encyclopedia of Type Strains, Phase IV (KMG-IV): sequencing the most valuable type-strain genomes for metagenomic binning, comparative biology and taxonomic classification.</title>
        <authorList>
            <person name="Goeker M."/>
        </authorList>
    </citation>
    <scope>NUCLEOTIDE SEQUENCE [LARGE SCALE GENOMIC DNA]</scope>
    <source>
        <strain evidence="11 12">DSM 100013</strain>
    </source>
</reference>
<dbReference type="AlphaFoldDB" id="A0A4R2U110"/>
<evidence type="ECO:0000256" key="9">
    <source>
        <dbReference type="SAM" id="Phobius"/>
    </source>
</evidence>
<accession>A0A4R2U110</accession>
<evidence type="ECO:0000256" key="2">
    <source>
        <dbReference type="ARBA" id="ARBA00022475"/>
    </source>
</evidence>
<keyword evidence="7 9" id="KW-0472">Membrane</keyword>
<feature type="transmembrane region" description="Helical" evidence="9">
    <location>
        <begin position="33"/>
        <end position="54"/>
    </location>
</feature>
<keyword evidence="3" id="KW-0808">Transferase</keyword>
<dbReference type="PANTHER" id="PTHR21248">
    <property type="entry name" value="CARDIOLIPIN SYNTHASE"/>
    <property type="match status" value="1"/>
</dbReference>
<feature type="domain" description="PLD phosphodiesterase" evidence="10">
    <location>
        <begin position="237"/>
        <end position="264"/>
    </location>
</feature>
<keyword evidence="12" id="KW-1185">Reference proteome</keyword>
<evidence type="ECO:0000313" key="11">
    <source>
        <dbReference type="EMBL" id="TCQ03699.1"/>
    </source>
</evidence>
<evidence type="ECO:0000259" key="10">
    <source>
        <dbReference type="PROSITE" id="PS50035"/>
    </source>
</evidence>
<name>A0A4R2U110_9FIRM</name>
<evidence type="ECO:0000256" key="6">
    <source>
        <dbReference type="ARBA" id="ARBA00022989"/>
    </source>
</evidence>
<dbReference type="InterPro" id="IPR001736">
    <property type="entry name" value="PLipase_D/transphosphatidylase"/>
</dbReference>
<dbReference type="InterPro" id="IPR025202">
    <property type="entry name" value="PLD-like_dom"/>
</dbReference>
<dbReference type="CDD" id="cd09112">
    <property type="entry name" value="PLDc_CLS_2"/>
    <property type="match status" value="1"/>
</dbReference>
<proteinExistence type="predicted"/>
<sequence>MIQVFIILTFIVFLVVFFFNLFNVIPQIVFIGFYPYALFITVFLGILLFSASYIQSRFWLITIKAMISIVLVISLFTLILIVINARHLNGYKKKYSEYIRTVNEFTKVEGVDKFYKEDFNRSIATLIEKSTGMSPTFKNNGILISDNEHYFDEIIEAISKAEKHVHVLFYIMRDDNIGQKLKTVLIDRAKQGVEVRVIYDALGSFKLSRKYINELKEVGVEIVPYNTVFKSLVTGKLNHRTHRKMIIVDGVVAFTGGVNIGDEYLNRDKNIGIWQDIIVEMEGDSVNYLQKIFLADWYYVTDKKITDIYYYGKTSVENYLPVQMVAGGFDTGWHEIHQMYFTLINSARGRLYIATPYFVLNDAMLESLQTAALRGVDVKIVIPEKTESFLIDWLNESFFKEILRSGVEVYKYKNGFMHAKSMIVDNRVVSVGSANLNMRGYYLDYEMNVLLYDEQLCLRMEQIFNKYMKMSEKQKYKDYEKLSLMRSVRYIIGRLILPIS</sequence>
<keyword evidence="4 9" id="KW-0812">Transmembrane</keyword>
<evidence type="ECO:0000256" key="3">
    <source>
        <dbReference type="ARBA" id="ARBA00022679"/>
    </source>
</evidence>
<gene>
    <name evidence="11" type="ORF">EDD79_100814</name>
</gene>
<dbReference type="SMART" id="SM00155">
    <property type="entry name" value="PLDc"/>
    <property type="match status" value="2"/>
</dbReference>
<dbReference type="Pfam" id="PF13091">
    <property type="entry name" value="PLDc_2"/>
    <property type="match status" value="2"/>
</dbReference>
<keyword evidence="2" id="KW-1003">Cell membrane</keyword>
<dbReference type="NCBIfam" id="TIGR04265">
    <property type="entry name" value="bac_cardiolipin"/>
    <property type="match status" value="1"/>
</dbReference>
<keyword evidence="5" id="KW-0677">Repeat</keyword>
<dbReference type="GO" id="GO:0005886">
    <property type="term" value="C:plasma membrane"/>
    <property type="evidence" value="ECO:0007669"/>
    <property type="project" value="UniProtKB-SubCell"/>
</dbReference>
<dbReference type="SUPFAM" id="SSF56024">
    <property type="entry name" value="Phospholipase D/nuclease"/>
    <property type="match status" value="2"/>
</dbReference>
<evidence type="ECO:0000256" key="4">
    <source>
        <dbReference type="ARBA" id="ARBA00022692"/>
    </source>
</evidence>
<protein>
    <recommendedName>
        <fullName evidence="8">Cardiolipin synthase</fullName>
        <ecNumber evidence="8">2.7.8.-</ecNumber>
    </recommendedName>
</protein>
<dbReference type="PANTHER" id="PTHR21248:SF22">
    <property type="entry name" value="PHOSPHOLIPASE D"/>
    <property type="match status" value="1"/>
</dbReference>
<evidence type="ECO:0000256" key="1">
    <source>
        <dbReference type="ARBA" id="ARBA00004236"/>
    </source>
</evidence>
<evidence type="ECO:0000256" key="8">
    <source>
        <dbReference type="NCBIfam" id="TIGR04265"/>
    </source>
</evidence>
<evidence type="ECO:0000313" key="12">
    <source>
        <dbReference type="Proteomes" id="UP000295504"/>
    </source>
</evidence>
<feature type="transmembrane region" description="Helical" evidence="9">
    <location>
        <begin position="60"/>
        <end position="83"/>
    </location>
</feature>
<dbReference type="GO" id="GO:0008808">
    <property type="term" value="F:cardiolipin synthase activity"/>
    <property type="evidence" value="ECO:0007669"/>
    <property type="project" value="UniProtKB-UniRule"/>
</dbReference>
<dbReference type="Proteomes" id="UP000295504">
    <property type="component" value="Unassembled WGS sequence"/>
</dbReference>
<organism evidence="11 12">
    <name type="scientific">Serpentinicella alkaliphila</name>
    <dbReference type="NCBI Taxonomy" id="1734049"/>
    <lineage>
        <taxon>Bacteria</taxon>
        <taxon>Bacillati</taxon>
        <taxon>Bacillota</taxon>
        <taxon>Clostridia</taxon>
        <taxon>Peptostreptococcales</taxon>
        <taxon>Natronincolaceae</taxon>
        <taxon>Serpentinicella</taxon>
    </lineage>
</organism>
<feature type="transmembrane region" description="Helical" evidence="9">
    <location>
        <begin position="6"/>
        <end position="26"/>
    </location>
</feature>
<dbReference type="RefSeq" id="WP_165913636.1">
    <property type="nucleotide sequence ID" value="NZ_CP058648.1"/>
</dbReference>
<keyword evidence="6 9" id="KW-1133">Transmembrane helix</keyword>